<dbReference type="PANTHER" id="PTHR30419">
    <property type="entry name" value="HTH-TYPE TRANSCRIPTIONAL REGULATOR YBHD"/>
    <property type="match status" value="1"/>
</dbReference>
<evidence type="ECO:0000256" key="1">
    <source>
        <dbReference type="ARBA" id="ARBA00009437"/>
    </source>
</evidence>
<dbReference type="GO" id="GO:0005829">
    <property type="term" value="C:cytosol"/>
    <property type="evidence" value="ECO:0007669"/>
    <property type="project" value="TreeGrafter"/>
</dbReference>
<keyword evidence="2" id="KW-0805">Transcription regulation</keyword>
<dbReference type="PANTHER" id="PTHR30419:SF8">
    <property type="entry name" value="NITROGEN ASSIMILATION TRANSCRIPTIONAL ACTIVATOR-RELATED"/>
    <property type="match status" value="1"/>
</dbReference>
<accession>A0A1X7G0L5</accession>
<dbReference type="Pfam" id="PF03466">
    <property type="entry name" value="LysR_substrate"/>
    <property type="match status" value="1"/>
</dbReference>
<sequence length="307" mass="33693">MWDNALHYFYEAANLGSMRLASDKIGVAVSSISRQIAQLEADMGVALIERGRRSIRLTEAGKLAFDYHRGQLADREALMNQLQELREVRTGRIDLAVGEGFLGGSFTQIIDSFQRRNPGISVTVTGGTTADLVRMVLEDEAHIGMILHTTSEPKIRTRASVAQPLMVICAPTHPVASRDVLTLADLAGYELCLPPKGFRIRTILNDAEKQAQTWLSPKLVTTSLQMMRDVAKAGRVVTVLPRISVLSEIEQGTLVARPIHEAALEHTTISLIHRLGRQLDGAPARLLGILEAKLKTWTESDQMAEAA</sequence>
<dbReference type="Pfam" id="PF00126">
    <property type="entry name" value="HTH_1"/>
    <property type="match status" value="1"/>
</dbReference>
<keyword evidence="4" id="KW-0804">Transcription</keyword>
<dbReference type="OrthoDB" id="7158941at2"/>
<dbReference type="GO" id="GO:0003700">
    <property type="term" value="F:DNA-binding transcription factor activity"/>
    <property type="evidence" value="ECO:0007669"/>
    <property type="project" value="InterPro"/>
</dbReference>
<evidence type="ECO:0000256" key="2">
    <source>
        <dbReference type="ARBA" id="ARBA00023015"/>
    </source>
</evidence>
<keyword evidence="7" id="KW-1185">Reference proteome</keyword>
<dbReference type="Gene3D" id="1.10.10.10">
    <property type="entry name" value="Winged helix-like DNA-binding domain superfamily/Winged helix DNA-binding domain"/>
    <property type="match status" value="1"/>
</dbReference>
<dbReference type="Gene3D" id="3.40.190.290">
    <property type="match status" value="1"/>
</dbReference>
<reference evidence="7" key="1">
    <citation type="submission" date="2017-04" db="EMBL/GenBank/DDBJ databases">
        <authorList>
            <person name="Varghese N."/>
            <person name="Submissions S."/>
        </authorList>
    </citation>
    <scope>NUCLEOTIDE SEQUENCE [LARGE SCALE GENOMIC DNA]</scope>
    <source>
        <strain evidence="7">Dd16</strain>
    </source>
</reference>
<protein>
    <submittedName>
        <fullName evidence="6">DNA-binding transcriptional regulator, LysR family</fullName>
    </submittedName>
</protein>
<gene>
    <name evidence="6" type="ORF">SAMN06295910_0904</name>
</gene>
<dbReference type="STRING" id="941907.SAMN06295910_0904"/>
<organism evidence="6 7">
    <name type="scientific">Allosphingosinicella indica</name>
    <dbReference type="NCBI Taxonomy" id="941907"/>
    <lineage>
        <taxon>Bacteria</taxon>
        <taxon>Pseudomonadati</taxon>
        <taxon>Pseudomonadota</taxon>
        <taxon>Alphaproteobacteria</taxon>
        <taxon>Sphingomonadales</taxon>
        <taxon>Sphingomonadaceae</taxon>
        <taxon>Allosphingosinicella</taxon>
    </lineage>
</organism>
<dbReference type="RefSeq" id="WP_085217702.1">
    <property type="nucleotide sequence ID" value="NZ_LT840185.1"/>
</dbReference>
<dbReference type="InterPro" id="IPR036390">
    <property type="entry name" value="WH_DNA-bd_sf"/>
</dbReference>
<dbReference type="InterPro" id="IPR000847">
    <property type="entry name" value="LysR_HTH_N"/>
</dbReference>
<dbReference type="InterPro" id="IPR036388">
    <property type="entry name" value="WH-like_DNA-bd_sf"/>
</dbReference>
<evidence type="ECO:0000313" key="7">
    <source>
        <dbReference type="Proteomes" id="UP000192934"/>
    </source>
</evidence>
<evidence type="ECO:0000259" key="5">
    <source>
        <dbReference type="PROSITE" id="PS50931"/>
    </source>
</evidence>
<comment type="similarity">
    <text evidence="1">Belongs to the LysR transcriptional regulatory family.</text>
</comment>
<dbReference type="InterPro" id="IPR005119">
    <property type="entry name" value="LysR_subst-bd"/>
</dbReference>
<proteinExistence type="inferred from homology"/>
<dbReference type="GO" id="GO:0003677">
    <property type="term" value="F:DNA binding"/>
    <property type="evidence" value="ECO:0007669"/>
    <property type="project" value="UniProtKB-KW"/>
</dbReference>
<evidence type="ECO:0000313" key="6">
    <source>
        <dbReference type="EMBL" id="SMF61902.1"/>
    </source>
</evidence>
<evidence type="ECO:0000256" key="3">
    <source>
        <dbReference type="ARBA" id="ARBA00023125"/>
    </source>
</evidence>
<keyword evidence="3 6" id="KW-0238">DNA-binding</keyword>
<name>A0A1X7G0L5_9SPHN</name>
<dbReference type="AlphaFoldDB" id="A0A1X7G0L5"/>
<feature type="domain" description="HTH lysR-type" evidence="5">
    <location>
        <begin position="1"/>
        <end position="58"/>
    </location>
</feature>
<dbReference type="Proteomes" id="UP000192934">
    <property type="component" value="Chromosome I"/>
</dbReference>
<dbReference type="EMBL" id="LT840185">
    <property type="protein sequence ID" value="SMF61902.1"/>
    <property type="molecule type" value="Genomic_DNA"/>
</dbReference>
<evidence type="ECO:0000256" key="4">
    <source>
        <dbReference type="ARBA" id="ARBA00023163"/>
    </source>
</evidence>
<dbReference type="InterPro" id="IPR050950">
    <property type="entry name" value="HTH-type_LysR_regulators"/>
</dbReference>
<dbReference type="PROSITE" id="PS50931">
    <property type="entry name" value="HTH_LYSR"/>
    <property type="match status" value="1"/>
</dbReference>
<dbReference type="SUPFAM" id="SSF46785">
    <property type="entry name" value="Winged helix' DNA-binding domain"/>
    <property type="match status" value="1"/>
</dbReference>
<dbReference type="SUPFAM" id="SSF53850">
    <property type="entry name" value="Periplasmic binding protein-like II"/>
    <property type="match status" value="1"/>
</dbReference>